<dbReference type="AlphaFoldDB" id="A0A9P8AU71"/>
<protein>
    <submittedName>
        <fullName evidence="1">Uncharacterized protein</fullName>
    </submittedName>
</protein>
<reference evidence="1" key="1">
    <citation type="submission" date="2020-11" db="EMBL/GenBank/DDBJ databases">
        <title>Adaptations for nitrogen fixation in a non-lichenized fungal sporocarp promotes dispersal by wood-feeding termites.</title>
        <authorList>
            <consortium name="DOE Joint Genome Institute"/>
            <person name="Koch R.A."/>
            <person name="Yoon G."/>
            <person name="Arayal U."/>
            <person name="Lail K."/>
            <person name="Amirebrahimi M."/>
            <person name="Labutti K."/>
            <person name="Lipzen A."/>
            <person name="Riley R."/>
            <person name="Barry K."/>
            <person name="Henrissat B."/>
            <person name="Grigoriev I.V."/>
            <person name="Herr J.R."/>
            <person name="Aime M.C."/>
        </authorList>
    </citation>
    <scope>NUCLEOTIDE SEQUENCE</scope>
    <source>
        <strain evidence="1">MCA 3950</strain>
    </source>
</reference>
<dbReference type="Proteomes" id="UP000812287">
    <property type="component" value="Unassembled WGS sequence"/>
</dbReference>
<gene>
    <name evidence="1" type="ORF">BT62DRAFT_1061244</name>
</gene>
<name>A0A9P8AU71_9AGAR</name>
<proteinExistence type="predicted"/>
<evidence type="ECO:0000313" key="1">
    <source>
        <dbReference type="EMBL" id="KAG7447726.1"/>
    </source>
</evidence>
<dbReference type="Gene3D" id="2.60.40.420">
    <property type="entry name" value="Cupredoxins - blue copper proteins"/>
    <property type="match status" value="1"/>
</dbReference>
<keyword evidence="2" id="KW-1185">Reference proteome</keyword>
<dbReference type="EMBL" id="MU250531">
    <property type="protein sequence ID" value="KAG7447726.1"/>
    <property type="molecule type" value="Genomic_DNA"/>
</dbReference>
<evidence type="ECO:0000313" key="2">
    <source>
        <dbReference type="Proteomes" id="UP000812287"/>
    </source>
</evidence>
<dbReference type="InterPro" id="IPR008972">
    <property type="entry name" value="Cupredoxin"/>
</dbReference>
<dbReference type="SUPFAM" id="SSF49503">
    <property type="entry name" value="Cupredoxins"/>
    <property type="match status" value="1"/>
</dbReference>
<dbReference type="PANTHER" id="PTHR34883">
    <property type="entry name" value="SERINE-RICH PROTEIN, PUTATIVE-RELATED-RELATED"/>
    <property type="match status" value="1"/>
</dbReference>
<dbReference type="GeneID" id="66100910"/>
<dbReference type="InterPro" id="IPR052953">
    <property type="entry name" value="Ser-rich/MCO-related"/>
</dbReference>
<dbReference type="OrthoDB" id="1921208at2759"/>
<dbReference type="RefSeq" id="XP_043041226.1">
    <property type="nucleotide sequence ID" value="XM_043178618.1"/>
</dbReference>
<organism evidence="1 2">
    <name type="scientific">Guyanagaster necrorhizus</name>
    <dbReference type="NCBI Taxonomy" id="856835"/>
    <lineage>
        <taxon>Eukaryota</taxon>
        <taxon>Fungi</taxon>
        <taxon>Dikarya</taxon>
        <taxon>Basidiomycota</taxon>
        <taxon>Agaricomycotina</taxon>
        <taxon>Agaricomycetes</taxon>
        <taxon>Agaricomycetidae</taxon>
        <taxon>Agaricales</taxon>
        <taxon>Marasmiineae</taxon>
        <taxon>Physalacriaceae</taxon>
        <taxon>Guyanagaster</taxon>
    </lineage>
</organism>
<dbReference type="PANTHER" id="PTHR34883:SF15">
    <property type="entry name" value="EXTRACELLULAR SERINE-RICH PROTEIN"/>
    <property type="match status" value="1"/>
</dbReference>
<comment type="caution">
    <text evidence="1">The sequence shown here is derived from an EMBL/GenBank/DDBJ whole genome shotgun (WGS) entry which is preliminary data.</text>
</comment>
<accession>A0A9P8AU71</accession>
<sequence>MQTERHWSSIVAANGDIIKFTFTTGYHRVLASSFISPCTPSGGFDSGGQTVPEGTAVNASGLPTVSLQVNSTGPLWYAQRADGRQCNKGGVLSINPTVSQTTAQFIANAISSAGSGDLSSTTTSHPANCYSTPVSNVTLQTTAGLGLTDVMCRPLRMHKSDVTCFYVDLSLGTSFV</sequence>